<feature type="transmembrane region" description="Helical" evidence="1">
    <location>
        <begin position="186"/>
        <end position="208"/>
    </location>
</feature>
<dbReference type="Pfam" id="PF02517">
    <property type="entry name" value="Rce1-like"/>
    <property type="match status" value="1"/>
</dbReference>
<dbReference type="AlphaFoldDB" id="A0AAW3JUL3"/>
<evidence type="ECO:0000313" key="3">
    <source>
        <dbReference type="EMBL" id="KQC85855.1"/>
    </source>
</evidence>
<dbReference type="SMART" id="SM00091">
    <property type="entry name" value="PAS"/>
    <property type="match status" value="2"/>
</dbReference>
<dbReference type="GO" id="GO:0004175">
    <property type="term" value="F:endopeptidase activity"/>
    <property type="evidence" value="ECO:0007669"/>
    <property type="project" value="UniProtKB-ARBA"/>
</dbReference>
<dbReference type="InterPro" id="IPR003675">
    <property type="entry name" value="Rce1/LyrA-like_dom"/>
</dbReference>
<dbReference type="Gene3D" id="3.30.450.20">
    <property type="entry name" value="PAS domain"/>
    <property type="match status" value="1"/>
</dbReference>
<evidence type="ECO:0000313" key="4">
    <source>
        <dbReference type="Proteomes" id="UP000050833"/>
    </source>
</evidence>
<dbReference type="GO" id="GO:0006355">
    <property type="term" value="P:regulation of DNA-templated transcription"/>
    <property type="evidence" value="ECO:0007669"/>
    <property type="project" value="InterPro"/>
</dbReference>
<proteinExistence type="predicted"/>
<dbReference type="NCBIfam" id="TIGR00229">
    <property type="entry name" value="sensory_box"/>
    <property type="match status" value="1"/>
</dbReference>
<dbReference type="EMBL" id="LLKB01000001">
    <property type="protein sequence ID" value="KQC85855.1"/>
    <property type="molecule type" value="Genomic_DNA"/>
</dbReference>
<comment type="caution">
    <text evidence="3">The sequence shown here is derived from an EMBL/GenBank/DDBJ whole genome shotgun (WGS) entry which is preliminary data.</text>
</comment>
<gene>
    <name evidence="3" type="ORF">APZ18_01235</name>
</gene>
<dbReference type="RefSeq" id="WP_055940851.1">
    <property type="nucleotide sequence ID" value="NZ_JAQDCV010000010.1"/>
</dbReference>
<feature type="transmembrane region" description="Helical" evidence="1">
    <location>
        <begin position="299"/>
        <end position="320"/>
    </location>
</feature>
<keyword evidence="1" id="KW-0812">Transmembrane</keyword>
<protein>
    <recommendedName>
        <fullName evidence="2">PAS domain-containing protein</fullName>
    </recommendedName>
</protein>
<feature type="domain" description="PAS" evidence="2">
    <location>
        <begin position="10"/>
        <end position="82"/>
    </location>
</feature>
<dbReference type="CDD" id="cd00130">
    <property type="entry name" value="PAS"/>
    <property type="match status" value="1"/>
</dbReference>
<keyword evidence="1" id="KW-0472">Membrane</keyword>
<keyword evidence="1" id="KW-1133">Transmembrane helix</keyword>
<dbReference type="PROSITE" id="PS50112">
    <property type="entry name" value="PAS"/>
    <property type="match status" value="1"/>
</dbReference>
<organism evidence="3 4">
    <name type="scientific">Butyribacter intestini</name>
    <dbReference type="NCBI Taxonomy" id="1703332"/>
    <lineage>
        <taxon>Bacteria</taxon>
        <taxon>Bacillati</taxon>
        <taxon>Bacillota</taxon>
        <taxon>Clostridia</taxon>
        <taxon>Lachnospirales</taxon>
        <taxon>Lachnospiraceae</taxon>
        <taxon>Butyribacter</taxon>
    </lineage>
</organism>
<dbReference type="SUPFAM" id="SSF55785">
    <property type="entry name" value="PYP-like sensor domain (PAS domain)"/>
    <property type="match status" value="1"/>
</dbReference>
<feature type="transmembrane region" description="Helical" evidence="1">
    <location>
        <begin position="229"/>
        <end position="251"/>
    </location>
</feature>
<dbReference type="InterPro" id="IPR035965">
    <property type="entry name" value="PAS-like_dom_sf"/>
</dbReference>
<name>A0AAW3JUL3_9FIRM</name>
<evidence type="ECO:0000256" key="1">
    <source>
        <dbReference type="SAM" id="Phobius"/>
    </source>
</evidence>
<keyword evidence="4" id="KW-1185">Reference proteome</keyword>
<dbReference type="Proteomes" id="UP000050833">
    <property type="component" value="Unassembled WGS sequence"/>
</dbReference>
<dbReference type="GO" id="GO:0080120">
    <property type="term" value="P:CAAX-box protein maturation"/>
    <property type="evidence" value="ECO:0007669"/>
    <property type="project" value="UniProtKB-ARBA"/>
</dbReference>
<evidence type="ECO:0000259" key="2">
    <source>
        <dbReference type="PROSITE" id="PS50112"/>
    </source>
</evidence>
<accession>A0AAW3JUL3</accession>
<dbReference type="InterPro" id="IPR013767">
    <property type="entry name" value="PAS_fold"/>
</dbReference>
<reference evidence="3 4" key="1">
    <citation type="submission" date="2015-10" db="EMBL/GenBank/DDBJ databases">
        <title>Butyribacter intestini gen. nov., sp. nov., a butyric acid-producing bacterium of the family Lachnospiraceae isolated from the human faeces.</title>
        <authorList>
            <person name="Zou Y."/>
            <person name="Xue W."/>
            <person name="Luo G."/>
            <person name="Lv M."/>
        </authorList>
    </citation>
    <scope>NUCLEOTIDE SEQUENCE [LARGE SCALE GENOMIC DNA]</scope>
    <source>
        <strain evidence="3 4">TF01-11</strain>
    </source>
</reference>
<feature type="transmembrane region" description="Helical" evidence="1">
    <location>
        <begin position="340"/>
        <end position="359"/>
    </location>
</feature>
<feature type="transmembrane region" description="Helical" evidence="1">
    <location>
        <begin position="153"/>
        <end position="174"/>
    </location>
</feature>
<dbReference type="InterPro" id="IPR000014">
    <property type="entry name" value="PAS"/>
</dbReference>
<feature type="transmembrane region" description="Helical" evidence="1">
    <location>
        <begin position="257"/>
        <end position="279"/>
    </location>
</feature>
<sequence>MSPQFPATISADQKNMIFENMSDGVITLDSDGTITYCNSASLEILRISSKKDVLGQSFKELFMNNKKNKAFNKLFRESIDKGKVMPKTSIRYRFGKEKEVHYFNIDISLLKPSQTELFDPDADYNPDTGFNGMVILIEDDTDKYKLRQHEHDCAFIFAGLILCISVFLMTWSLLQFTLHIYLKSSVYTQIIECITFLLFLVIVFMTSFSMRDIGLIPRKNTIKKTIVESLSIAAVASCILLFSKAILMLLGYKIKDYYIGGSLSGVYTYVFTAFVQEFLARGVIQTSVKSLMKIRFQKFFSIFLTSLLFSLMHMPFGFYFMMSAFLLSMALGYVYERHQNLWGCVFLHWCCGYLAMCLYF</sequence>
<dbReference type="Pfam" id="PF00989">
    <property type="entry name" value="PAS"/>
    <property type="match status" value="1"/>
</dbReference>